<organism evidence="2 3">
    <name type="scientific">Phialocephala subalpina</name>
    <dbReference type="NCBI Taxonomy" id="576137"/>
    <lineage>
        <taxon>Eukaryota</taxon>
        <taxon>Fungi</taxon>
        <taxon>Dikarya</taxon>
        <taxon>Ascomycota</taxon>
        <taxon>Pezizomycotina</taxon>
        <taxon>Leotiomycetes</taxon>
        <taxon>Helotiales</taxon>
        <taxon>Mollisiaceae</taxon>
        <taxon>Phialocephala</taxon>
        <taxon>Phialocephala fortinii species complex</taxon>
    </lineage>
</organism>
<reference evidence="2 3" key="1">
    <citation type="submission" date="2016-03" db="EMBL/GenBank/DDBJ databases">
        <authorList>
            <person name="Ploux O."/>
        </authorList>
    </citation>
    <scope>NUCLEOTIDE SEQUENCE [LARGE SCALE GENOMIC DNA]</scope>
    <source>
        <strain evidence="2 3">UAMH 11012</strain>
    </source>
</reference>
<evidence type="ECO:0000313" key="3">
    <source>
        <dbReference type="Proteomes" id="UP000184330"/>
    </source>
</evidence>
<dbReference type="OrthoDB" id="3473305at2759"/>
<gene>
    <name evidence="2" type="ORF">PAC_14703</name>
</gene>
<feature type="domain" description="2EXR" evidence="1">
    <location>
        <begin position="10"/>
        <end position="114"/>
    </location>
</feature>
<protein>
    <recommendedName>
        <fullName evidence="1">2EXR domain-containing protein</fullName>
    </recommendedName>
</protein>
<dbReference type="Proteomes" id="UP000184330">
    <property type="component" value="Unassembled WGS sequence"/>
</dbReference>
<name>A0A1L7XIF5_9HELO</name>
<dbReference type="Pfam" id="PF20150">
    <property type="entry name" value="2EXR"/>
    <property type="match status" value="1"/>
</dbReference>
<proteinExistence type="predicted"/>
<dbReference type="EMBL" id="FJOG01000028">
    <property type="protein sequence ID" value="CZR64804.1"/>
    <property type="molecule type" value="Genomic_DNA"/>
</dbReference>
<dbReference type="AlphaFoldDB" id="A0A1L7XIF5"/>
<keyword evidence="3" id="KW-1185">Reference proteome</keyword>
<sequence>MATAADKPSFTCFPKLPLELRLKIWKDISHTPRFVDIWASYHGVLMGLEEENEFVCTRHVTICSVPPVLHPSQEARREAVKHYKLSFGISHTLHHGIQFSAPPRIYVNLESDIICPMALLNYRPNWHVDMLKTPGLSRIALNIKELEDDESDILDFTELCPSLKEIILYRVKDPFRKTSFPFYRDNFEVDFREFSDRKPKRSLQDIFNYHKGAIEDEHEAMIEAEYFDSIDWERANVDIDDNDEASRFFDAERKRYLREKPVPTVRFMRIFVNGIDVDKPGYR</sequence>
<evidence type="ECO:0000313" key="2">
    <source>
        <dbReference type="EMBL" id="CZR64804.1"/>
    </source>
</evidence>
<dbReference type="PANTHER" id="PTHR35910">
    <property type="entry name" value="2EXR DOMAIN-CONTAINING PROTEIN"/>
    <property type="match status" value="1"/>
</dbReference>
<evidence type="ECO:0000259" key="1">
    <source>
        <dbReference type="Pfam" id="PF20150"/>
    </source>
</evidence>
<accession>A0A1L7XIF5</accession>
<dbReference type="InterPro" id="IPR045518">
    <property type="entry name" value="2EXR"/>
</dbReference>
<dbReference type="PANTHER" id="PTHR35910:SF6">
    <property type="entry name" value="2EXR DOMAIN-CONTAINING PROTEIN"/>
    <property type="match status" value="1"/>
</dbReference>